<feature type="transmembrane region" description="Helical" evidence="7">
    <location>
        <begin position="146"/>
        <end position="170"/>
    </location>
</feature>
<dbReference type="CDD" id="cd06261">
    <property type="entry name" value="TM_PBP2"/>
    <property type="match status" value="1"/>
</dbReference>
<feature type="transmembrane region" description="Helical" evidence="7">
    <location>
        <begin position="40"/>
        <end position="65"/>
    </location>
</feature>
<dbReference type="AlphaFoldDB" id="A0A6B1DVS0"/>
<evidence type="ECO:0000256" key="8">
    <source>
        <dbReference type="SAM" id="MobiDB-lite"/>
    </source>
</evidence>
<evidence type="ECO:0000256" key="3">
    <source>
        <dbReference type="ARBA" id="ARBA00022475"/>
    </source>
</evidence>
<dbReference type="InterPro" id="IPR035906">
    <property type="entry name" value="MetI-like_sf"/>
</dbReference>
<feature type="domain" description="ABC transmembrane type-1" evidence="9">
    <location>
        <begin position="111"/>
        <end position="302"/>
    </location>
</feature>
<name>A0A6B1DVS0_9CHLR</name>
<sequence>MKKVRRLDGTAMTAHADTSSARQPEPKPSRRARGRLGRGFSVRSLIHVCLLALGFVFSIPLLWVITTSFKGQGGIFTYPIEWIPDPIVWSNYPRLLNVLTFSGWPGIVFFFRNTFFISILATVGTLVSSILVAYSFARLQWPERNFLFSLSLATMMLPSVVILIPTFLLFRDLKWLNTFMPMIVPFWFAVQGFYIFLLRQFFLGLPAELEEAARIDGANSLRILWGIVVPLSRPAIVTVSIFSFLQHYNEFLSPLLYLNAVEKFPMALGMRMFQGTYTNDWPLMMAATATFILPTICLFLMAQRHFIQGIQLTGLAGR</sequence>
<keyword evidence="2 7" id="KW-0813">Transport</keyword>
<feature type="transmembrane region" description="Helical" evidence="7">
    <location>
        <begin position="182"/>
        <end position="202"/>
    </location>
</feature>
<dbReference type="SUPFAM" id="SSF161098">
    <property type="entry name" value="MetI-like"/>
    <property type="match status" value="1"/>
</dbReference>
<comment type="subcellular location">
    <subcellularLocation>
        <location evidence="1 7">Cell membrane</location>
        <topology evidence="1 7">Multi-pass membrane protein</topology>
    </subcellularLocation>
</comment>
<comment type="similarity">
    <text evidence="7">Belongs to the binding-protein-dependent transport system permease family.</text>
</comment>
<keyword evidence="4 7" id="KW-0812">Transmembrane</keyword>
<dbReference type="EMBL" id="VXPY01000063">
    <property type="protein sequence ID" value="MYD90474.1"/>
    <property type="molecule type" value="Genomic_DNA"/>
</dbReference>
<dbReference type="GO" id="GO:0055085">
    <property type="term" value="P:transmembrane transport"/>
    <property type="evidence" value="ECO:0007669"/>
    <property type="project" value="InterPro"/>
</dbReference>
<dbReference type="GO" id="GO:0005886">
    <property type="term" value="C:plasma membrane"/>
    <property type="evidence" value="ECO:0007669"/>
    <property type="project" value="UniProtKB-SubCell"/>
</dbReference>
<comment type="caution">
    <text evidence="10">The sequence shown here is derived from an EMBL/GenBank/DDBJ whole genome shotgun (WGS) entry which is preliminary data.</text>
</comment>
<dbReference type="PROSITE" id="PS50928">
    <property type="entry name" value="ABC_TM1"/>
    <property type="match status" value="1"/>
</dbReference>
<keyword evidence="6 7" id="KW-0472">Membrane</keyword>
<organism evidence="10">
    <name type="scientific">Caldilineaceae bacterium SB0662_bin_9</name>
    <dbReference type="NCBI Taxonomy" id="2605258"/>
    <lineage>
        <taxon>Bacteria</taxon>
        <taxon>Bacillati</taxon>
        <taxon>Chloroflexota</taxon>
        <taxon>Caldilineae</taxon>
        <taxon>Caldilineales</taxon>
        <taxon>Caldilineaceae</taxon>
    </lineage>
</organism>
<keyword evidence="3" id="KW-1003">Cell membrane</keyword>
<evidence type="ECO:0000259" key="9">
    <source>
        <dbReference type="PROSITE" id="PS50928"/>
    </source>
</evidence>
<dbReference type="Pfam" id="PF00528">
    <property type="entry name" value="BPD_transp_1"/>
    <property type="match status" value="1"/>
</dbReference>
<evidence type="ECO:0000313" key="10">
    <source>
        <dbReference type="EMBL" id="MYD90474.1"/>
    </source>
</evidence>
<feature type="transmembrane region" description="Helical" evidence="7">
    <location>
        <begin position="281"/>
        <end position="302"/>
    </location>
</feature>
<proteinExistence type="inferred from homology"/>
<dbReference type="PANTHER" id="PTHR43744:SF6">
    <property type="entry name" value="ABC TRANSPORTER PERMEASE PROTEIN YESQ-RELATED"/>
    <property type="match status" value="1"/>
</dbReference>
<dbReference type="PANTHER" id="PTHR43744">
    <property type="entry name" value="ABC TRANSPORTER PERMEASE PROTEIN MG189-RELATED-RELATED"/>
    <property type="match status" value="1"/>
</dbReference>
<feature type="transmembrane region" description="Helical" evidence="7">
    <location>
        <begin position="115"/>
        <end position="134"/>
    </location>
</feature>
<feature type="region of interest" description="Disordered" evidence="8">
    <location>
        <begin position="1"/>
        <end position="34"/>
    </location>
</feature>
<evidence type="ECO:0000256" key="7">
    <source>
        <dbReference type="RuleBase" id="RU363032"/>
    </source>
</evidence>
<gene>
    <name evidence="10" type="ORF">F4Y08_09100</name>
</gene>
<evidence type="ECO:0000256" key="1">
    <source>
        <dbReference type="ARBA" id="ARBA00004651"/>
    </source>
</evidence>
<evidence type="ECO:0000256" key="5">
    <source>
        <dbReference type="ARBA" id="ARBA00022989"/>
    </source>
</evidence>
<protein>
    <submittedName>
        <fullName evidence="10">Carbohydrate ABC transporter permease</fullName>
    </submittedName>
</protein>
<feature type="transmembrane region" description="Helical" evidence="7">
    <location>
        <begin position="223"/>
        <end position="245"/>
    </location>
</feature>
<dbReference type="Gene3D" id="1.10.3720.10">
    <property type="entry name" value="MetI-like"/>
    <property type="match status" value="1"/>
</dbReference>
<keyword evidence="5 7" id="KW-1133">Transmembrane helix</keyword>
<accession>A0A6B1DVS0</accession>
<dbReference type="InterPro" id="IPR000515">
    <property type="entry name" value="MetI-like"/>
</dbReference>
<evidence type="ECO:0000256" key="2">
    <source>
        <dbReference type="ARBA" id="ARBA00022448"/>
    </source>
</evidence>
<evidence type="ECO:0000256" key="4">
    <source>
        <dbReference type="ARBA" id="ARBA00022692"/>
    </source>
</evidence>
<reference evidence="10" key="1">
    <citation type="submission" date="2019-09" db="EMBL/GenBank/DDBJ databases">
        <title>Characterisation of the sponge microbiome using genome-centric metagenomics.</title>
        <authorList>
            <person name="Engelberts J.P."/>
            <person name="Robbins S.J."/>
            <person name="De Goeij J.M."/>
            <person name="Aranda M."/>
            <person name="Bell S.C."/>
            <person name="Webster N.S."/>
        </authorList>
    </citation>
    <scope>NUCLEOTIDE SEQUENCE</scope>
    <source>
        <strain evidence="10">SB0662_bin_9</strain>
    </source>
</reference>
<evidence type="ECO:0000256" key="6">
    <source>
        <dbReference type="ARBA" id="ARBA00023136"/>
    </source>
</evidence>